<comment type="caution">
    <text evidence="1">The sequence shown here is derived from an EMBL/GenBank/DDBJ whole genome shotgun (WGS) entry which is preliminary data.</text>
</comment>
<dbReference type="EMBL" id="JAGMVS010000062">
    <property type="protein sequence ID" value="MCM2437272.1"/>
    <property type="molecule type" value="Genomic_DNA"/>
</dbReference>
<dbReference type="PANTHER" id="PTHR30143">
    <property type="entry name" value="ACID HYDRATASE"/>
    <property type="match status" value="1"/>
</dbReference>
<dbReference type="InterPro" id="IPR050772">
    <property type="entry name" value="Hydratase-Decarb/MhpD_sf"/>
</dbReference>
<gene>
    <name evidence="1" type="ORF">KAK10_05035</name>
</gene>
<dbReference type="Gene3D" id="3.90.850.10">
    <property type="entry name" value="Fumarylacetoacetase-like, C-terminal domain"/>
    <property type="match status" value="1"/>
</dbReference>
<dbReference type="RefSeq" id="WP_205142867.1">
    <property type="nucleotide sequence ID" value="NZ_JAFBDN010000001.1"/>
</dbReference>
<dbReference type="SUPFAM" id="SSF56529">
    <property type="entry name" value="FAH"/>
    <property type="match status" value="1"/>
</dbReference>
<sequence length="271" mass="29233">MTLVTTEPTTLTENELKFAHALFDAYQTRKPLTEKDWQDTVTTDERAYAVQDKLTALKREAVGGYKVSLTSAKTQAMFAATSPLYGAQVKSHFLTSPATVSLQTLMEPLVEVELAFEATADLLPTDSLSDLMAKTNVAGALELPDSRFADWFPQLSKYMVMADAAVGGLVVYSQPRPTTSLFKDVDQVTKVACELTHDNETVASGQASEVLGNPLNSLHWLVAQLADQGKTFKAGQMVSAGTFVLPPALTTGTWHVDFTHGLASVTVTVTA</sequence>
<name>A0ABT0VLH3_9LACO</name>
<reference evidence="1" key="1">
    <citation type="submission" date="2021-04" db="EMBL/GenBank/DDBJ databases">
        <title>Taxonomic assessment of Weissella genus.</title>
        <authorList>
            <person name="Fanelli F."/>
            <person name="Chieffi D."/>
            <person name="Dell'Aquila A."/>
            <person name="Gyu-Sung C."/>
            <person name="Franz C.M.A.P."/>
            <person name="Fusco V."/>
        </authorList>
    </citation>
    <scope>NUCLEOTIDE SEQUENCE</scope>
    <source>
        <strain evidence="1">LMG 25373</strain>
    </source>
</reference>
<dbReference type="Proteomes" id="UP001057481">
    <property type="component" value="Unassembled WGS sequence"/>
</dbReference>
<evidence type="ECO:0000313" key="2">
    <source>
        <dbReference type="Proteomes" id="UP001057481"/>
    </source>
</evidence>
<proteinExistence type="predicted"/>
<protein>
    <submittedName>
        <fullName evidence="1">2-keto-4-pentenoate hydratase</fullName>
    </submittedName>
</protein>
<organism evidence="1 2">
    <name type="scientific">Periweissella beninensis</name>
    <dbReference type="NCBI Taxonomy" id="504936"/>
    <lineage>
        <taxon>Bacteria</taxon>
        <taxon>Bacillati</taxon>
        <taxon>Bacillota</taxon>
        <taxon>Bacilli</taxon>
        <taxon>Lactobacillales</taxon>
        <taxon>Lactobacillaceae</taxon>
        <taxon>Periweissella</taxon>
    </lineage>
</organism>
<accession>A0ABT0VLH3</accession>
<dbReference type="PANTHER" id="PTHR30143:SF0">
    <property type="entry name" value="2-KETO-4-PENTENOATE HYDRATASE"/>
    <property type="match status" value="1"/>
</dbReference>
<evidence type="ECO:0000313" key="1">
    <source>
        <dbReference type="EMBL" id="MCM2437272.1"/>
    </source>
</evidence>
<dbReference type="InterPro" id="IPR036663">
    <property type="entry name" value="Fumarylacetoacetase_C_sf"/>
</dbReference>
<keyword evidence="2" id="KW-1185">Reference proteome</keyword>